<organism evidence="1 2">
    <name type="scientific">Hymenobacter aquaticus</name>
    <dbReference type="NCBI Taxonomy" id="1867101"/>
    <lineage>
        <taxon>Bacteria</taxon>
        <taxon>Pseudomonadati</taxon>
        <taxon>Bacteroidota</taxon>
        <taxon>Cytophagia</taxon>
        <taxon>Cytophagales</taxon>
        <taxon>Hymenobacteraceae</taxon>
        <taxon>Hymenobacter</taxon>
    </lineage>
</organism>
<sequence>MAANKFMFATGIENSYPTILLPNGQEKRVDELEKAKHYDNWRRDFELVKEMGLEFLRYGPPYYKTHLGPDKYDWEFTDLTFGALREMDITPIVDLCHFGVPDWIGNFQNPDFPRLFADYCRAFATRFPYIQFYTPINEIYIAAFFSAQMGWWNERKASDRDFVTTLKNICKANVMGMQAILEVQPEATFIQSESAEYYHPECPDMFDKAQFMNEKRFLSLDLTYGYPVSVTMYEYLLDNGMTRDEYHWFGQSDIKARCIMGNDYYETNEHLVKLDGSIVPSGDVFGYYVVTKQYFDRYHLPVMHTETNIAEPRAVEWLWRQWANAHRLKQDGVPLVGFTWYSLIDQVDWDTALREDNNRINPLGLYDMDRNIRPVGRAYKKLVTQWKDVLERESYGIHLNY</sequence>
<dbReference type="EMBL" id="SRLC01000002">
    <property type="protein sequence ID" value="TGE21823.1"/>
    <property type="molecule type" value="Genomic_DNA"/>
</dbReference>
<gene>
    <name evidence="1" type="ORF">E5K00_16280</name>
</gene>
<dbReference type="OrthoDB" id="9803892at2"/>
<dbReference type="RefSeq" id="WP_135464369.1">
    <property type="nucleotide sequence ID" value="NZ_SRLC01000002.1"/>
</dbReference>
<proteinExistence type="predicted"/>
<reference evidence="1 2" key="1">
    <citation type="submission" date="2019-04" db="EMBL/GenBank/DDBJ databases">
        <authorList>
            <person name="Feng G."/>
            <person name="Zhang J."/>
            <person name="Zhu H."/>
        </authorList>
    </citation>
    <scope>NUCLEOTIDE SEQUENCE [LARGE SCALE GENOMIC DNA]</scope>
    <source>
        <strain evidence="1 2">JCM 31653</strain>
    </source>
</reference>
<comment type="caution">
    <text evidence="1">The sequence shown here is derived from an EMBL/GenBank/DDBJ whole genome shotgun (WGS) entry which is preliminary data.</text>
</comment>
<evidence type="ECO:0000313" key="2">
    <source>
        <dbReference type="Proteomes" id="UP000297549"/>
    </source>
</evidence>
<dbReference type="AlphaFoldDB" id="A0A4Z0PY40"/>
<name>A0A4Z0PY40_9BACT</name>
<dbReference type="Pfam" id="PF00232">
    <property type="entry name" value="Glyco_hydro_1"/>
    <property type="match status" value="1"/>
</dbReference>
<evidence type="ECO:0000313" key="1">
    <source>
        <dbReference type="EMBL" id="TGE21823.1"/>
    </source>
</evidence>
<dbReference type="PANTHER" id="PTHR12631:SF10">
    <property type="entry name" value="BETA-XYLOSIDASE-LIKE PROTEIN-RELATED"/>
    <property type="match status" value="1"/>
</dbReference>
<dbReference type="InterPro" id="IPR001360">
    <property type="entry name" value="Glyco_hydro_1"/>
</dbReference>
<dbReference type="SUPFAM" id="SSF51445">
    <property type="entry name" value="(Trans)glycosidases"/>
    <property type="match status" value="1"/>
</dbReference>
<dbReference type="GO" id="GO:0005975">
    <property type="term" value="P:carbohydrate metabolic process"/>
    <property type="evidence" value="ECO:0007669"/>
    <property type="project" value="InterPro"/>
</dbReference>
<dbReference type="PANTHER" id="PTHR12631">
    <property type="entry name" value="ALPHA-L-IDURONIDASE"/>
    <property type="match status" value="1"/>
</dbReference>
<accession>A0A4Z0PY40</accession>
<protein>
    <submittedName>
        <fullName evidence="1">Glycosyl hydrolase family protein</fullName>
    </submittedName>
</protein>
<keyword evidence="1" id="KW-0378">Hydrolase</keyword>
<dbReference type="InterPro" id="IPR051923">
    <property type="entry name" value="Glycosyl_Hydrolase_39"/>
</dbReference>
<keyword evidence="2" id="KW-1185">Reference proteome</keyword>
<dbReference type="Gene3D" id="3.20.20.80">
    <property type="entry name" value="Glycosidases"/>
    <property type="match status" value="1"/>
</dbReference>
<dbReference type="Proteomes" id="UP000297549">
    <property type="component" value="Unassembled WGS sequence"/>
</dbReference>
<dbReference type="GO" id="GO:0004553">
    <property type="term" value="F:hydrolase activity, hydrolyzing O-glycosyl compounds"/>
    <property type="evidence" value="ECO:0007669"/>
    <property type="project" value="InterPro"/>
</dbReference>
<dbReference type="InterPro" id="IPR017853">
    <property type="entry name" value="GH"/>
</dbReference>